<keyword evidence="3" id="KW-0406">Ion transport</keyword>
<keyword evidence="9" id="KW-1185">Reference proteome</keyword>
<evidence type="ECO:0000313" key="8">
    <source>
        <dbReference type="EMBL" id="PBC29375.1"/>
    </source>
</evidence>
<feature type="binding site" evidence="4">
    <location>
        <position position="167"/>
    </location>
    <ligand>
        <name>hydrogencarbonate</name>
        <dbReference type="ChEBI" id="CHEBI:17544"/>
        <label>1</label>
    </ligand>
</feature>
<feature type="disulfide bond" evidence="6">
    <location>
        <begin position="569"/>
        <end position="589"/>
    </location>
</feature>
<keyword evidence="3" id="KW-0410">Iron transport</keyword>
<feature type="disulfide bond" evidence="6">
    <location>
        <begin position="636"/>
        <end position="650"/>
    </location>
</feature>
<keyword evidence="3" id="KW-0813">Transport</keyword>
<dbReference type="AlphaFoldDB" id="A0A2A3ECB1"/>
<keyword evidence="3 5" id="KW-0479">Metal-binding</keyword>
<feature type="disulfide bond" evidence="6">
    <location>
        <begin position="520"/>
        <end position="606"/>
    </location>
</feature>
<feature type="disulfide bond" evidence="6">
    <location>
        <begin position="207"/>
        <end position="233"/>
    </location>
</feature>
<feature type="binding site" evidence="5">
    <location>
        <position position="97"/>
    </location>
    <ligand>
        <name>Fe(3+)</name>
        <dbReference type="ChEBI" id="CHEBI:29034"/>
        <label>1</label>
    </ligand>
</feature>
<feature type="binding site" evidence="5">
    <location>
        <position position="248"/>
    </location>
    <ligand>
        <name>Fe(3+)</name>
        <dbReference type="ChEBI" id="CHEBI:29034"/>
        <label>1</label>
    </ligand>
</feature>
<evidence type="ECO:0000256" key="2">
    <source>
        <dbReference type="ARBA" id="ARBA00023157"/>
    </source>
</evidence>
<dbReference type="PROSITE" id="PS51408">
    <property type="entry name" value="TRANSFERRIN_LIKE_4"/>
    <property type="match status" value="2"/>
</dbReference>
<dbReference type="SUPFAM" id="SSF53850">
    <property type="entry name" value="Periplasmic binding protein-like II"/>
    <property type="match status" value="2"/>
</dbReference>
<evidence type="ECO:0000256" key="1">
    <source>
        <dbReference type="ARBA" id="ARBA00022737"/>
    </source>
</evidence>
<feature type="disulfide bond" evidence="6">
    <location>
        <begin position="297"/>
        <end position="312"/>
    </location>
</feature>
<feature type="disulfide bond" evidence="6">
    <location>
        <begin position="410"/>
        <end position="441"/>
    </location>
</feature>
<dbReference type="Gene3D" id="3.40.190.10">
    <property type="entry name" value="Periplasmic binding protein-like II"/>
    <property type="match status" value="4"/>
</dbReference>
<dbReference type="GO" id="GO:0005769">
    <property type="term" value="C:early endosome"/>
    <property type="evidence" value="ECO:0007669"/>
    <property type="project" value="TreeGrafter"/>
</dbReference>
<keyword evidence="3 5" id="KW-0408">Iron</keyword>
<comment type="similarity">
    <text evidence="3">Belongs to the transferrin family.</text>
</comment>
<feature type="domain" description="Transferrin-like" evidence="7">
    <location>
        <begin position="45"/>
        <end position="390"/>
    </location>
</feature>
<evidence type="ECO:0000259" key="7">
    <source>
        <dbReference type="PROSITE" id="PS51408"/>
    </source>
</evidence>
<dbReference type="SMART" id="SM00094">
    <property type="entry name" value="TR_FER"/>
    <property type="match status" value="2"/>
</dbReference>
<feature type="binding site" evidence="5">
    <location>
        <position position="134"/>
    </location>
    <ligand>
        <name>Fe(3+)</name>
        <dbReference type="ChEBI" id="CHEBI:29034"/>
        <label>1</label>
    </ligand>
</feature>
<feature type="disulfide bond" evidence="6">
    <location>
        <begin position="158"/>
        <end position="254"/>
    </location>
</feature>
<dbReference type="InterPro" id="IPR018195">
    <property type="entry name" value="Transferrin_Fe_BS"/>
</dbReference>
<dbReference type="CDD" id="cd13529">
    <property type="entry name" value="PBP2_transferrin"/>
    <property type="match status" value="2"/>
</dbReference>
<sequence>MTECTGQPAYQAACLCYFSHDSFQKSFSNQTFLYKVDVFCLIIVVTICVPEIYSKECDDMKKDSAVKGIPVSCISGRDRYECIEKVGKKEADVVAVDPEDMYLAVKDNKLASNAGYNVIEQVRTKEEPHAPYRYEAVAVIHKDLPINNVQGLRGLKSCHTGVGRNVGYKIPITKLTAMGVLNNLHDPEYSARENELRALSSLFSKGCLVGTWSPDPAINRRLKETYSNMCALCEKPEVCDYPDIYSGYEGALRCLAHNGGEIAWTKVIYVKRFFGLPVGVTAAIPTSENPADYRYFCPDGSKVPIDANTKPCTWAARPWQGYMTNDGVNNVEAVQKELTDLGKLGEEEKADWWKDIMLLNEKTLAVPAPPVLPENHLKNAKYLDVIERNSGATDKIIRWCTWSEGDLEKCKALTRAAYSSIIFSSLYYPYFVRDVRPKYDCTLEKSQDDCLKAIKENNADLTVVSGGSVLRATKEYNTVPIIAESYGPGSTNFNERPAVAVVSKSSSINKLEDLRNKKSCHSGYKDSFAGWTAPIYTLKRKGLIKSENEAADFFSGSCAPGAPVDSKLCQQCVGKLASNNDRIRQATKCKATNEETYRGGKGALSCLLDGKGDVAFVPLTALSEEGVQSKDLALICPDGGRAEINEWERCNLGLEPPRVILSSGAKSPTVLEELTHGTLAASTLYSKRPDLLHLFGPWSNRPNLLFKDEAKDLVSVNKSWNKWNDWQETQNNYGAA</sequence>
<feature type="disulfide bond" evidence="6">
    <location>
        <begin position="400"/>
        <end position="450"/>
    </location>
</feature>
<dbReference type="Proteomes" id="UP000242457">
    <property type="component" value="Unassembled WGS sequence"/>
</dbReference>
<dbReference type="GO" id="GO:0005886">
    <property type="term" value="C:plasma membrane"/>
    <property type="evidence" value="ECO:0007669"/>
    <property type="project" value="TreeGrafter"/>
</dbReference>
<dbReference type="PROSITE" id="PS00205">
    <property type="entry name" value="TRANSFERRIN_LIKE_1"/>
    <property type="match status" value="1"/>
</dbReference>
<feature type="binding site" evidence="4">
    <location>
        <position position="164"/>
    </location>
    <ligand>
        <name>hydrogencarbonate</name>
        <dbReference type="ChEBI" id="CHEBI:17544"/>
        <label>1</label>
    </ligand>
</feature>
<protein>
    <recommendedName>
        <fullName evidence="3">Transferrin</fullName>
    </recommendedName>
</protein>
<evidence type="ECO:0000256" key="6">
    <source>
        <dbReference type="PIRSR" id="PIRSR002549-4"/>
    </source>
</evidence>
<evidence type="ECO:0000256" key="5">
    <source>
        <dbReference type="PIRSR" id="PIRSR002549-3"/>
    </source>
</evidence>
<dbReference type="PANTHER" id="PTHR11485:SF57">
    <property type="entry name" value="TRANSFERRIN"/>
    <property type="match status" value="1"/>
</dbReference>
<dbReference type="PANTHER" id="PTHR11485">
    <property type="entry name" value="TRANSFERRIN"/>
    <property type="match status" value="1"/>
</dbReference>
<dbReference type="PIRSF" id="PIRSF002549">
    <property type="entry name" value="Transferrin"/>
    <property type="match status" value="1"/>
</dbReference>
<dbReference type="InterPro" id="IPR016357">
    <property type="entry name" value="Transferrin"/>
</dbReference>
<feature type="disulfide bond" evidence="6">
    <location>
        <begin position="230"/>
        <end position="239"/>
    </location>
</feature>
<dbReference type="GO" id="GO:0046872">
    <property type="term" value="F:metal ion binding"/>
    <property type="evidence" value="ECO:0007669"/>
    <property type="project" value="UniProtKB-KW"/>
</dbReference>
<gene>
    <name evidence="8" type="ORF">APICC_00147</name>
</gene>
<dbReference type="GO" id="GO:0005615">
    <property type="term" value="C:extracellular space"/>
    <property type="evidence" value="ECO:0007669"/>
    <property type="project" value="InterPro"/>
</dbReference>
<dbReference type="PRINTS" id="PR00422">
    <property type="entry name" value="TRANSFERRIN"/>
</dbReference>
<keyword evidence="2 6" id="KW-1015">Disulfide bond</keyword>
<dbReference type="Pfam" id="PF00405">
    <property type="entry name" value="Transferrin"/>
    <property type="match status" value="2"/>
</dbReference>
<feature type="domain" description="Transferrin-like" evidence="7">
    <location>
        <begin position="397"/>
        <end position="734"/>
    </location>
</feature>
<dbReference type="STRING" id="94128.A0A2A3ECB1"/>
<feature type="binding site" evidence="4">
    <location>
        <position position="530"/>
    </location>
    <ligand>
        <name>hydrogencarbonate</name>
        <dbReference type="ChEBI" id="CHEBI:17544"/>
        <label>1</label>
    </ligand>
</feature>
<feature type="disulfide bond" evidence="6">
    <location>
        <begin position="558"/>
        <end position="572"/>
    </location>
</feature>
<dbReference type="GO" id="GO:0006826">
    <property type="term" value="P:iron ion transport"/>
    <property type="evidence" value="ECO:0007669"/>
    <property type="project" value="UniProtKB-KW"/>
</dbReference>
<proteinExistence type="inferred from homology"/>
<reference evidence="8 9" key="1">
    <citation type="submission" date="2014-07" db="EMBL/GenBank/DDBJ databases">
        <title>Genomic and transcriptomic analysis on Apis cerana provide comprehensive insights into honey bee biology.</title>
        <authorList>
            <person name="Diao Q."/>
            <person name="Sun L."/>
            <person name="Zheng H."/>
            <person name="Zheng H."/>
            <person name="Xu S."/>
            <person name="Wang S."/>
            <person name="Zeng Z."/>
            <person name="Hu F."/>
            <person name="Su S."/>
            <person name="Wu J."/>
        </authorList>
    </citation>
    <scope>NUCLEOTIDE SEQUENCE [LARGE SCALE GENOMIC DNA]</scope>
    <source>
        <tissue evidence="8">Pupae without intestine</tissue>
    </source>
</reference>
<evidence type="ECO:0000313" key="9">
    <source>
        <dbReference type="Proteomes" id="UP000242457"/>
    </source>
</evidence>
<keyword evidence="1" id="KW-0677">Repeat</keyword>
<evidence type="ECO:0000256" key="4">
    <source>
        <dbReference type="PIRSR" id="PIRSR002549-2"/>
    </source>
</evidence>
<dbReference type="InterPro" id="IPR001156">
    <property type="entry name" value="Transferrin-like_dom"/>
</dbReference>
<evidence type="ECO:0000256" key="3">
    <source>
        <dbReference type="PIRNR" id="PIRNR002549"/>
    </source>
</evidence>
<name>A0A2A3ECB1_APICC</name>
<dbReference type="GO" id="GO:0055037">
    <property type="term" value="C:recycling endosome"/>
    <property type="evidence" value="ECO:0007669"/>
    <property type="project" value="TreeGrafter"/>
</dbReference>
<feature type="disulfide bond" evidence="6">
    <location>
        <begin position="57"/>
        <end position="73"/>
    </location>
</feature>
<feature type="binding site" evidence="4">
    <location>
        <position position="529"/>
    </location>
    <ligand>
        <name>hydrogencarbonate</name>
        <dbReference type="ChEBI" id="CHEBI:17544"/>
        <label>1</label>
    </ligand>
</feature>
<organism evidence="8 9">
    <name type="scientific">Apis cerana cerana</name>
    <name type="common">Oriental honeybee</name>
    <dbReference type="NCBI Taxonomy" id="94128"/>
    <lineage>
        <taxon>Eukaryota</taxon>
        <taxon>Metazoa</taxon>
        <taxon>Ecdysozoa</taxon>
        <taxon>Arthropoda</taxon>
        <taxon>Hexapoda</taxon>
        <taxon>Insecta</taxon>
        <taxon>Pterygota</taxon>
        <taxon>Neoptera</taxon>
        <taxon>Endopterygota</taxon>
        <taxon>Hymenoptera</taxon>
        <taxon>Apocrita</taxon>
        <taxon>Aculeata</taxon>
        <taxon>Apoidea</taxon>
        <taxon>Anthophila</taxon>
        <taxon>Apidae</taxon>
        <taxon>Apis</taxon>
    </lineage>
</organism>
<feature type="binding site" evidence="4">
    <location>
        <position position="160"/>
    </location>
    <ligand>
        <name>hydrogencarbonate</name>
        <dbReference type="ChEBI" id="CHEBI:17544"/>
        <label>1</label>
    </ligand>
</feature>
<accession>A0A2A3ECB1</accession>
<comment type="function">
    <text evidence="3">Transferrins are iron binding transport proteins which bind Fe(3+) ion in association with the binding of an anion, usually bicarbonate.</text>
</comment>
<dbReference type="OrthoDB" id="5914301at2759"/>
<dbReference type="EMBL" id="KZ288287">
    <property type="protein sequence ID" value="PBC29375.1"/>
    <property type="molecule type" value="Genomic_DNA"/>
</dbReference>